<name>A0A8J3LKU9_9ACTN</name>
<accession>A0A8J3LKU9</accession>
<keyword evidence="1" id="KW-1133">Transmembrane helix</keyword>
<keyword evidence="1" id="KW-0472">Membrane</keyword>
<protein>
    <submittedName>
        <fullName evidence="2">Uncharacterized protein</fullName>
    </submittedName>
</protein>
<gene>
    <name evidence="2" type="ORF">Pfl04_07840</name>
</gene>
<evidence type="ECO:0000313" key="3">
    <source>
        <dbReference type="Proteomes" id="UP000653674"/>
    </source>
</evidence>
<feature type="transmembrane region" description="Helical" evidence="1">
    <location>
        <begin position="107"/>
        <end position="125"/>
    </location>
</feature>
<dbReference type="EMBL" id="BONU01000003">
    <property type="protein sequence ID" value="GIG72380.1"/>
    <property type="molecule type" value="Genomic_DNA"/>
</dbReference>
<keyword evidence="3" id="KW-1185">Reference proteome</keyword>
<feature type="transmembrane region" description="Helical" evidence="1">
    <location>
        <begin position="6"/>
        <end position="39"/>
    </location>
</feature>
<reference evidence="2" key="1">
    <citation type="submission" date="2021-01" db="EMBL/GenBank/DDBJ databases">
        <title>Whole genome shotgun sequence of Planosporangium flavigriseum NBRC 105377.</title>
        <authorList>
            <person name="Komaki H."/>
            <person name="Tamura T."/>
        </authorList>
    </citation>
    <scope>NUCLEOTIDE SEQUENCE</scope>
    <source>
        <strain evidence="2">NBRC 105377</strain>
    </source>
</reference>
<keyword evidence="1" id="KW-0812">Transmembrane</keyword>
<organism evidence="2 3">
    <name type="scientific">Planosporangium flavigriseum</name>
    <dbReference type="NCBI Taxonomy" id="373681"/>
    <lineage>
        <taxon>Bacteria</taxon>
        <taxon>Bacillati</taxon>
        <taxon>Actinomycetota</taxon>
        <taxon>Actinomycetes</taxon>
        <taxon>Micromonosporales</taxon>
        <taxon>Micromonosporaceae</taxon>
        <taxon>Planosporangium</taxon>
    </lineage>
</organism>
<feature type="transmembrane region" description="Helical" evidence="1">
    <location>
        <begin position="241"/>
        <end position="262"/>
    </location>
</feature>
<feature type="transmembrane region" description="Helical" evidence="1">
    <location>
        <begin position="171"/>
        <end position="192"/>
    </location>
</feature>
<comment type="caution">
    <text evidence="2">The sequence shown here is derived from an EMBL/GenBank/DDBJ whole genome shotgun (WGS) entry which is preliminary data.</text>
</comment>
<dbReference type="AlphaFoldDB" id="A0A8J3LKU9"/>
<feature type="transmembrane region" description="Helical" evidence="1">
    <location>
        <begin position="51"/>
        <end position="70"/>
    </location>
</feature>
<sequence>MAAVGFAGLLTLVLGLGALLPSSLYAVVIFAIQVGYAITWTQVDRPPAPRIVAGVGLAAAVAADLVAIWAEPPSLAWLAYVTAAAFVAAVVGELTRPAGRERVTESLGATLAVTVGVVALASLVVLSRHPWGTQSIVACVVPAGVAVMVARLIDLIAPYPRLASQVSRGGLGALLGLVAGAATAAVIGSLSAGLTAGAAAVAGLVTALIALVVDLSVSYVQAGRQLAGEPPAPVPAGLIQGPVTAFALAAPVAYMASALLLLNYP</sequence>
<evidence type="ECO:0000313" key="2">
    <source>
        <dbReference type="EMBL" id="GIG72380.1"/>
    </source>
</evidence>
<proteinExistence type="predicted"/>
<evidence type="ECO:0000256" key="1">
    <source>
        <dbReference type="SAM" id="Phobius"/>
    </source>
</evidence>
<feature type="transmembrane region" description="Helical" evidence="1">
    <location>
        <begin position="131"/>
        <end position="150"/>
    </location>
</feature>
<feature type="transmembrane region" description="Helical" evidence="1">
    <location>
        <begin position="76"/>
        <end position="95"/>
    </location>
</feature>
<dbReference type="Proteomes" id="UP000653674">
    <property type="component" value="Unassembled WGS sequence"/>
</dbReference>
<feature type="transmembrane region" description="Helical" evidence="1">
    <location>
        <begin position="198"/>
        <end position="220"/>
    </location>
</feature>